<dbReference type="Proteomes" id="UP000288805">
    <property type="component" value="Unassembled WGS sequence"/>
</dbReference>
<accession>A0A438GJL5</accession>
<reference evidence="1 2" key="1">
    <citation type="journal article" date="2018" name="PLoS Genet.">
        <title>Population sequencing reveals clonal diversity and ancestral inbreeding in the grapevine cultivar Chardonnay.</title>
        <authorList>
            <person name="Roach M.J."/>
            <person name="Johnson D.L."/>
            <person name="Bohlmann J."/>
            <person name="van Vuuren H.J."/>
            <person name="Jones S.J."/>
            <person name="Pretorius I.S."/>
            <person name="Schmidt S.A."/>
            <person name="Borneman A.R."/>
        </authorList>
    </citation>
    <scope>NUCLEOTIDE SEQUENCE [LARGE SCALE GENOMIC DNA]</scope>
    <source>
        <strain evidence="2">cv. Chardonnay</strain>
        <tissue evidence="1">Leaf</tissue>
    </source>
</reference>
<evidence type="ECO:0000313" key="2">
    <source>
        <dbReference type="Proteomes" id="UP000288805"/>
    </source>
</evidence>
<comment type="caution">
    <text evidence="1">The sequence shown here is derived from an EMBL/GenBank/DDBJ whole genome shotgun (WGS) entry which is preliminary data.</text>
</comment>
<name>A0A438GJL5_VITVI</name>
<evidence type="ECO:0000313" key="1">
    <source>
        <dbReference type="EMBL" id="RVW72377.1"/>
    </source>
</evidence>
<dbReference type="AlphaFoldDB" id="A0A438GJL5"/>
<sequence length="181" mass="19613">MDSQVVTVDQFAVAMASIQEAITSLDSSKDTQMPPPPPLGWTALYGIEEGIARGLWPDSSPLDSKGKKPAIGIEIRDINAINAARRGPLDIIRELVYTTRATQRPPAHCPQPRAPTCTETDATVSQLRMPLSRAFQKLVEGGLLTALAPRPPPQLMPPHFRLDLHCAYHQGPGHTLATALL</sequence>
<organism evidence="1 2">
    <name type="scientific">Vitis vinifera</name>
    <name type="common">Grape</name>
    <dbReference type="NCBI Taxonomy" id="29760"/>
    <lineage>
        <taxon>Eukaryota</taxon>
        <taxon>Viridiplantae</taxon>
        <taxon>Streptophyta</taxon>
        <taxon>Embryophyta</taxon>
        <taxon>Tracheophyta</taxon>
        <taxon>Spermatophyta</taxon>
        <taxon>Magnoliopsida</taxon>
        <taxon>eudicotyledons</taxon>
        <taxon>Gunneridae</taxon>
        <taxon>Pentapetalae</taxon>
        <taxon>rosids</taxon>
        <taxon>Vitales</taxon>
        <taxon>Vitaceae</taxon>
        <taxon>Viteae</taxon>
        <taxon>Vitis</taxon>
    </lineage>
</organism>
<gene>
    <name evidence="1" type="ORF">CK203_056261</name>
</gene>
<proteinExistence type="predicted"/>
<dbReference type="EMBL" id="QGNW01000416">
    <property type="protein sequence ID" value="RVW72377.1"/>
    <property type="molecule type" value="Genomic_DNA"/>
</dbReference>
<protein>
    <submittedName>
        <fullName evidence="1">Uncharacterized protein</fullName>
    </submittedName>
</protein>